<dbReference type="GO" id="GO:0022857">
    <property type="term" value="F:transmembrane transporter activity"/>
    <property type="evidence" value="ECO:0007669"/>
    <property type="project" value="TreeGrafter"/>
</dbReference>
<evidence type="ECO:0000256" key="5">
    <source>
        <dbReference type="ARBA" id="ARBA00023136"/>
    </source>
</evidence>
<keyword evidence="3 6" id="KW-0812">Transmembrane</keyword>
<dbReference type="OrthoDB" id="6730379at2759"/>
<evidence type="ECO:0000256" key="6">
    <source>
        <dbReference type="SAM" id="Phobius"/>
    </source>
</evidence>
<dbReference type="AlphaFoldDB" id="A0A9N9UEE2"/>
<evidence type="ECO:0000256" key="4">
    <source>
        <dbReference type="ARBA" id="ARBA00022989"/>
    </source>
</evidence>
<dbReference type="PANTHER" id="PTHR43791:SF103">
    <property type="entry name" value="MAJOR FACILITATOR SUPERFAMILY (MFS) PROFILE DOMAIN-CONTAINING PROTEIN-RELATED"/>
    <property type="match status" value="1"/>
</dbReference>
<evidence type="ECO:0000256" key="2">
    <source>
        <dbReference type="ARBA" id="ARBA00022448"/>
    </source>
</evidence>
<keyword evidence="4 6" id="KW-1133">Transmembrane helix</keyword>
<dbReference type="PANTHER" id="PTHR43791">
    <property type="entry name" value="PERMEASE-RELATED"/>
    <property type="match status" value="1"/>
</dbReference>
<protein>
    <submittedName>
        <fullName evidence="7">Uncharacterized protein</fullName>
    </submittedName>
</protein>
<comment type="subcellular location">
    <subcellularLocation>
        <location evidence="1">Membrane</location>
        <topology evidence="1">Multi-pass membrane protein</topology>
    </subcellularLocation>
</comment>
<name>A0A9N9UEE2_9HYPO</name>
<sequence length="161" mass="17458">MAVFSPPKSSTDSATRRYLLVLFLPQTKPWGVVAGTWFAASTAPPLGQAMTLMAANVKGNTKKLVVGALFFVSYCVGCIVGPQLWQEPDVPRYTKGCIASVVSWCLLDCSFTLFYVTGQRSNEKREAASHQALGGVATEGLVIAIDEDSTERQGKLFRYSL</sequence>
<feature type="transmembrane region" description="Helical" evidence="6">
    <location>
        <begin position="97"/>
        <end position="116"/>
    </location>
</feature>
<comment type="caution">
    <text evidence="7">The sequence shown here is derived from an EMBL/GenBank/DDBJ whole genome shotgun (WGS) entry which is preliminary data.</text>
</comment>
<gene>
    <name evidence="7" type="ORF">CBYS24578_00018655</name>
</gene>
<dbReference type="EMBL" id="CABFNO020001432">
    <property type="protein sequence ID" value="CAG9987397.1"/>
    <property type="molecule type" value="Genomic_DNA"/>
</dbReference>
<feature type="transmembrane region" description="Helical" evidence="6">
    <location>
        <begin position="64"/>
        <end position="85"/>
    </location>
</feature>
<proteinExistence type="predicted"/>
<evidence type="ECO:0000313" key="7">
    <source>
        <dbReference type="EMBL" id="CAG9987397.1"/>
    </source>
</evidence>
<reference evidence="7 8" key="2">
    <citation type="submission" date="2021-10" db="EMBL/GenBank/DDBJ databases">
        <authorList>
            <person name="Piombo E."/>
        </authorList>
    </citation>
    <scope>NUCLEOTIDE SEQUENCE [LARGE SCALE GENOMIC DNA]</scope>
</reference>
<dbReference type="Proteomes" id="UP000754883">
    <property type="component" value="Unassembled WGS sequence"/>
</dbReference>
<keyword evidence="8" id="KW-1185">Reference proteome</keyword>
<organism evidence="7 8">
    <name type="scientific">Clonostachys byssicola</name>
    <dbReference type="NCBI Taxonomy" id="160290"/>
    <lineage>
        <taxon>Eukaryota</taxon>
        <taxon>Fungi</taxon>
        <taxon>Dikarya</taxon>
        <taxon>Ascomycota</taxon>
        <taxon>Pezizomycotina</taxon>
        <taxon>Sordariomycetes</taxon>
        <taxon>Hypocreomycetidae</taxon>
        <taxon>Hypocreales</taxon>
        <taxon>Bionectriaceae</taxon>
        <taxon>Clonostachys</taxon>
    </lineage>
</organism>
<dbReference type="GO" id="GO:0016020">
    <property type="term" value="C:membrane"/>
    <property type="evidence" value="ECO:0007669"/>
    <property type="project" value="UniProtKB-SubCell"/>
</dbReference>
<feature type="transmembrane region" description="Helical" evidence="6">
    <location>
        <begin position="30"/>
        <end position="52"/>
    </location>
</feature>
<evidence type="ECO:0000313" key="8">
    <source>
        <dbReference type="Proteomes" id="UP000754883"/>
    </source>
</evidence>
<evidence type="ECO:0000256" key="3">
    <source>
        <dbReference type="ARBA" id="ARBA00022692"/>
    </source>
</evidence>
<reference evidence="8" key="1">
    <citation type="submission" date="2019-06" db="EMBL/GenBank/DDBJ databases">
        <authorList>
            <person name="Broberg M."/>
        </authorList>
    </citation>
    <scope>NUCLEOTIDE SEQUENCE [LARGE SCALE GENOMIC DNA]</scope>
</reference>
<evidence type="ECO:0000256" key="1">
    <source>
        <dbReference type="ARBA" id="ARBA00004141"/>
    </source>
</evidence>
<accession>A0A9N9UEE2</accession>
<keyword evidence="2" id="KW-0813">Transport</keyword>
<keyword evidence="5 6" id="KW-0472">Membrane</keyword>